<proteinExistence type="predicted"/>
<evidence type="ECO:0000313" key="4">
    <source>
        <dbReference type="Proteomes" id="UP000070401"/>
    </source>
</evidence>
<feature type="transmembrane region" description="Helical" evidence="1">
    <location>
        <begin position="49"/>
        <end position="79"/>
    </location>
</feature>
<dbReference type="Pfam" id="PF13828">
    <property type="entry name" value="DUF4190"/>
    <property type="match status" value="1"/>
</dbReference>
<reference evidence="4" key="1">
    <citation type="submission" date="2016-01" db="EMBL/GenBank/DDBJ databases">
        <authorList>
            <person name="Mitreva M."/>
            <person name="Pepin K.H."/>
            <person name="Mihindukulasuriya K.A."/>
            <person name="Fulton R."/>
            <person name="Fronick C."/>
            <person name="O'Laughlin M."/>
            <person name="Miner T."/>
            <person name="Herter B."/>
            <person name="Rosa B.A."/>
            <person name="Cordes M."/>
            <person name="Tomlinson C."/>
            <person name="Wollam A."/>
            <person name="Palsikar V.B."/>
            <person name="Mardis E.R."/>
            <person name="Wilson R.K."/>
        </authorList>
    </citation>
    <scope>NUCLEOTIDE SEQUENCE [LARGE SCALE GENOMIC DNA]</scope>
    <source>
        <strain evidence="4">MJR7757B</strain>
    </source>
</reference>
<evidence type="ECO:0000259" key="2">
    <source>
        <dbReference type="Pfam" id="PF13828"/>
    </source>
</evidence>
<keyword evidence="4" id="KW-1185">Reference proteome</keyword>
<dbReference type="AlphaFoldDB" id="A0A133NWA5"/>
<gene>
    <name evidence="3" type="ORF">HMPREF3221_01247</name>
</gene>
<sequence>MAIASLVLGIISLVLSFCGLGIISVFTAIVGIVLGTLGRKDLEKKGMATAGLVCSIIALVLGIVMWVACAAIIGGAAALS</sequence>
<dbReference type="STRING" id="1408287.GCA_000493815_01813"/>
<feature type="domain" description="DUF4190" evidence="2">
    <location>
        <begin position="1"/>
        <end position="64"/>
    </location>
</feature>
<protein>
    <recommendedName>
        <fullName evidence="2">DUF4190 domain-containing protein</fullName>
    </recommendedName>
</protein>
<organism evidence="3 4">
    <name type="scientific">Fusobacterium nucleatum</name>
    <dbReference type="NCBI Taxonomy" id="851"/>
    <lineage>
        <taxon>Bacteria</taxon>
        <taxon>Fusobacteriati</taxon>
        <taxon>Fusobacteriota</taxon>
        <taxon>Fusobacteriia</taxon>
        <taxon>Fusobacteriales</taxon>
        <taxon>Fusobacteriaceae</taxon>
        <taxon>Fusobacterium</taxon>
    </lineage>
</organism>
<dbReference type="RefSeq" id="WP_022069306.1">
    <property type="nucleotide sequence ID" value="NZ_KQ956704.1"/>
</dbReference>
<dbReference type="PATRIC" id="fig|851.8.peg.1252"/>
<keyword evidence="1" id="KW-0812">Transmembrane</keyword>
<name>A0A133NWA5_FUSNU</name>
<dbReference type="Proteomes" id="UP000070401">
    <property type="component" value="Unassembled WGS sequence"/>
</dbReference>
<evidence type="ECO:0000313" key="3">
    <source>
        <dbReference type="EMBL" id="KXA20556.1"/>
    </source>
</evidence>
<comment type="caution">
    <text evidence="3">The sequence shown here is derived from an EMBL/GenBank/DDBJ whole genome shotgun (WGS) entry which is preliminary data.</text>
</comment>
<keyword evidence="1" id="KW-0472">Membrane</keyword>
<dbReference type="eggNOG" id="ENOG503325H">
    <property type="taxonomic scope" value="Bacteria"/>
</dbReference>
<dbReference type="InterPro" id="IPR025241">
    <property type="entry name" value="DUF4190"/>
</dbReference>
<keyword evidence="1" id="KW-1133">Transmembrane helix</keyword>
<accession>A0A133NWA5</accession>
<dbReference type="EMBL" id="LRPY01000122">
    <property type="protein sequence ID" value="KXA20556.1"/>
    <property type="molecule type" value="Genomic_DNA"/>
</dbReference>
<feature type="transmembrane region" description="Helical" evidence="1">
    <location>
        <begin position="6"/>
        <end position="37"/>
    </location>
</feature>
<evidence type="ECO:0000256" key="1">
    <source>
        <dbReference type="SAM" id="Phobius"/>
    </source>
</evidence>